<reference evidence="2 3" key="1">
    <citation type="submission" date="2016-10" db="EMBL/GenBank/DDBJ databases">
        <title>Genome sequence of the ascomycete fungus Penicillium subrubescens.</title>
        <authorList>
            <person name="De Vries R.P."/>
            <person name="Peng M."/>
            <person name="Dilokpimol A."/>
            <person name="Hilden K."/>
            <person name="Makela M.R."/>
            <person name="Grigoriev I."/>
            <person name="Riley R."/>
            <person name="Granchi Z."/>
        </authorList>
    </citation>
    <scope>NUCLEOTIDE SEQUENCE [LARGE SCALE GENOMIC DNA]</scope>
    <source>
        <strain evidence="2 3">CBS 132785</strain>
    </source>
</reference>
<dbReference type="EMBL" id="MNBE01000775">
    <property type="protein sequence ID" value="OKO89278.1"/>
    <property type="molecule type" value="Genomic_DNA"/>
</dbReference>
<name>A0A1Q5SMQ8_9EURO</name>
<accession>A0A1Q5SMQ8</accession>
<comment type="caution">
    <text evidence="2">The sequence shown here is derived from an EMBL/GenBank/DDBJ whole genome shotgun (WGS) entry which is preliminary data.</text>
</comment>
<evidence type="ECO:0000313" key="2">
    <source>
        <dbReference type="EMBL" id="OKO89278.1"/>
    </source>
</evidence>
<dbReference type="Proteomes" id="UP000186955">
    <property type="component" value="Unassembled WGS sequence"/>
</dbReference>
<feature type="region of interest" description="Disordered" evidence="1">
    <location>
        <begin position="1"/>
        <end position="25"/>
    </location>
</feature>
<evidence type="ECO:0000313" key="3">
    <source>
        <dbReference type="Proteomes" id="UP000186955"/>
    </source>
</evidence>
<dbReference type="AlphaFoldDB" id="A0A1Q5SMQ8"/>
<protein>
    <submittedName>
        <fullName evidence="2">Uncharacterized protein</fullName>
    </submittedName>
</protein>
<proteinExistence type="predicted"/>
<evidence type="ECO:0000256" key="1">
    <source>
        <dbReference type="SAM" id="MobiDB-lite"/>
    </source>
</evidence>
<gene>
    <name evidence="2" type="ORF">PENSUB_13813</name>
</gene>
<sequence>MTSHKRPLTVSPEESYLDNPSDEDCSEWERITQDPAKRVAFERECIEDELTNQRRVILLQDNPSSRSHCRFWDCVPRKLNGEPNIRSAFRFNVKDLSGRYYERGVLQMEGGVAQLTSASWQISRFHNAIEDWFRYKGRTFEVKIYDRFKKAHAKWERKASTVEINHQLEAHEGSSQNCEKCGKVPDEPQRKDYFPEEPHSSLLSEVLASVIGVGNLDGVGGDSNARRLKKTRRS</sequence>
<keyword evidence="3" id="KW-1185">Reference proteome</keyword>
<organism evidence="2 3">
    <name type="scientific">Penicillium subrubescens</name>
    <dbReference type="NCBI Taxonomy" id="1316194"/>
    <lineage>
        <taxon>Eukaryota</taxon>
        <taxon>Fungi</taxon>
        <taxon>Dikarya</taxon>
        <taxon>Ascomycota</taxon>
        <taxon>Pezizomycotina</taxon>
        <taxon>Eurotiomycetes</taxon>
        <taxon>Eurotiomycetidae</taxon>
        <taxon>Eurotiales</taxon>
        <taxon>Aspergillaceae</taxon>
        <taxon>Penicillium</taxon>
    </lineage>
</organism>